<dbReference type="InterPro" id="IPR020874">
    <property type="entry name" value="NAD(P)H-quinone_OxRdtase_su_N"/>
</dbReference>
<evidence type="ECO:0000313" key="7">
    <source>
        <dbReference type="EMBL" id="KAK9998989.1"/>
    </source>
</evidence>
<dbReference type="GO" id="GO:0016020">
    <property type="term" value="C:membrane"/>
    <property type="evidence" value="ECO:0007669"/>
    <property type="project" value="InterPro"/>
</dbReference>
<proteinExistence type="predicted"/>
<dbReference type="Proteomes" id="UP001459277">
    <property type="component" value="Unassembled WGS sequence"/>
</dbReference>
<comment type="caution">
    <text evidence="7">The sequence shown here is derived from an EMBL/GenBank/DDBJ whole genome shotgun (WGS) entry which is preliminary data.</text>
</comment>
<protein>
    <recommendedName>
        <fullName evidence="9">NAD(P)H-quinone oxidoreductase subunit N, chloroplastic</fullName>
    </recommendedName>
</protein>
<dbReference type="PANTHER" id="PTHR35515:SF1">
    <property type="entry name" value="NAD(P)H-QUINONE OXIDOREDUCTASE SUBUNIT N, CHLOROPLASTIC"/>
    <property type="match status" value="1"/>
</dbReference>
<keyword evidence="4" id="KW-1278">Translocase</keyword>
<name>A0AAW2CQG7_9ROSI</name>
<evidence type="ECO:0000313" key="8">
    <source>
        <dbReference type="Proteomes" id="UP001459277"/>
    </source>
</evidence>
<dbReference type="EMBL" id="JAZDWU010000006">
    <property type="protein sequence ID" value="KAK9998989.1"/>
    <property type="molecule type" value="Genomic_DNA"/>
</dbReference>
<dbReference type="PANTHER" id="PTHR35515">
    <property type="entry name" value="NAD(P)H-QUINONE OXIDOREDUCTASE SUBUNIT N, CHLOROPLASTIC"/>
    <property type="match status" value="1"/>
</dbReference>
<dbReference type="Pfam" id="PF11909">
    <property type="entry name" value="NdhN"/>
    <property type="match status" value="1"/>
</dbReference>
<gene>
    <name evidence="7" type="ORF">SO802_018592</name>
</gene>
<keyword evidence="3" id="KW-0618">Plastoquinone</keyword>
<evidence type="ECO:0000256" key="6">
    <source>
        <dbReference type="ARBA" id="ARBA00023136"/>
    </source>
</evidence>
<keyword evidence="5" id="KW-0520">NAD</keyword>
<organism evidence="7 8">
    <name type="scientific">Lithocarpus litseifolius</name>
    <dbReference type="NCBI Taxonomy" id="425828"/>
    <lineage>
        <taxon>Eukaryota</taxon>
        <taxon>Viridiplantae</taxon>
        <taxon>Streptophyta</taxon>
        <taxon>Embryophyta</taxon>
        <taxon>Tracheophyta</taxon>
        <taxon>Spermatophyta</taxon>
        <taxon>Magnoliopsida</taxon>
        <taxon>eudicotyledons</taxon>
        <taxon>Gunneridae</taxon>
        <taxon>Pentapetalae</taxon>
        <taxon>rosids</taxon>
        <taxon>fabids</taxon>
        <taxon>Fagales</taxon>
        <taxon>Fagaceae</taxon>
        <taxon>Lithocarpus</taxon>
    </lineage>
</organism>
<keyword evidence="6" id="KW-0472">Membrane</keyword>
<dbReference type="GO" id="GO:0048038">
    <property type="term" value="F:quinone binding"/>
    <property type="evidence" value="ECO:0007669"/>
    <property type="project" value="UniProtKB-KW"/>
</dbReference>
<keyword evidence="8" id="KW-1185">Reference proteome</keyword>
<evidence type="ECO:0000256" key="4">
    <source>
        <dbReference type="ARBA" id="ARBA00022967"/>
    </source>
</evidence>
<evidence type="ECO:0000256" key="1">
    <source>
        <dbReference type="ARBA" id="ARBA00022719"/>
    </source>
</evidence>
<keyword evidence="2" id="KW-0521">NADP</keyword>
<accession>A0AAW2CQG7</accession>
<evidence type="ECO:0008006" key="9">
    <source>
        <dbReference type="Google" id="ProtNLM"/>
    </source>
</evidence>
<dbReference type="GO" id="GO:0016655">
    <property type="term" value="F:oxidoreductase activity, acting on NAD(P)H, quinone or similar compound as acceptor"/>
    <property type="evidence" value="ECO:0007669"/>
    <property type="project" value="InterPro"/>
</dbReference>
<sequence>MAATACLNYGAPASLNLQQKQQSPRARNDWLIDTTMMGKRNMMMMGVRGRYNKANKRVGMVRCSGIGIGDFIGGDLVKPDLGRWLSDVEEHKALAIYTPHEGGYEGRYLNRLRYQGYYFLDLTARGLGDPETTLTKVHPVCPAHVGKQPIARWYFPPEVDYRLAALPPDAKGLVVWIIEAKVLSKSELQFLALLPTLRPKVRVIAECGNWRKVVWKPLKEIAGLTANEGA</sequence>
<evidence type="ECO:0000256" key="2">
    <source>
        <dbReference type="ARBA" id="ARBA00022857"/>
    </source>
</evidence>
<evidence type="ECO:0000256" key="5">
    <source>
        <dbReference type="ARBA" id="ARBA00023027"/>
    </source>
</evidence>
<dbReference type="AlphaFoldDB" id="A0AAW2CQG7"/>
<keyword evidence="1" id="KW-0874">Quinone</keyword>
<evidence type="ECO:0000256" key="3">
    <source>
        <dbReference type="ARBA" id="ARBA00022957"/>
    </source>
</evidence>
<reference evidence="7 8" key="1">
    <citation type="submission" date="2024-01" db="EMBL/GenBank/DDBJ databases">
        <title>A telomere-to-telomere, gap-free genome of sweet tea (Lithocarpus litseifolius).</title>
        <authorList>
            <person name="Zhou J."/>
        </authorList>
    </citation>
    <scope>NUCLEOTIDE SEQUENCE [LARGE SCALE GENOMIC DNA]</scope>
    <source>
        <strain evidence="7">Zhou-2022a</strain>
        <tissue evidence="7">Leaf</tissue>
    </source>
</reference>